<gene>
    <name evidence="2" type="ORF">SAMN05421736_102222</name>
</gene>
<reference evidence="3" key="1">
    <citation type="submission" date="2016-10" db="EMBL/GenBank/DDBJ databases">
        <authorList>
            <person name="Varghese N."/>
            <person name="Submissions S."/>
        </authorList>
    </citation>
    <scope>NUCLEOTIDE SEQUENCE [LARGE SCALE GENOMIC DNA]</scope>
    <source>
        <strain evidence="3">SP</strain>
    </source>
</reference>
<feature type="chain" id="PRO_5038424905" description="Carbonic anhydrase" evidence="1">
    <location>
        <begin position="22"/>
        <end position="299"/>
    </location>
</feature>
<name>A0A1H3KQB8_9BACI</name>
<evidence type="ECO:0000313" key="3">
    <source>
        <dbReference type="Proteomes" id="UP000198935"/>
    </source>
</evidence>
<proteinExistence type="predicted"/>
<dbReference type="Proteomes" id="UP000198935">
    <property type="component" value="Unassembled WGS sequence"/>
</dbReference>
<evidence type="ECO:0008006" key="4">
    <source>
        <dbReference type="Google" id="ProtNLM"/>
    </source>
</evidence>
<dbReference type="AlphaFoldDB" id="A0A1H3KQB8"/>
<dbReference type="EMBL" id="FNPI01000002">
    <property type="protein sequence ID" value="SDY54323.1"/>
    <property type="molecule type" value="Genomic_DNA"/>
</dbReference>
<dbReference type="OrthoDB" id="2959394at2"/>
<evidence type="ECO:0000256" key="1">
    <source>
        <dbReference type="SAM" id="SignalP"/>
    </source>
</evidence>
<evidence type="ECO:0000313" key="2">
    <source>
        <dbReference type="EMBL" id="SDY54323.1"/>
    </source>
</evidence>
<feature type="signal peptide" evidence="1">
    <location>
        <begin position="1"/>
        <end position="21"/>
    </location>
</feature>
<sequence length="299" mass="34488">MSYTKKMMLLFSFVCCTAAAAAWLLFSPTLFKTTYSETFTYFPEDKQAAFSEFASEIQLLELKDENEYILSWGSHSKMDRQVFLLQDISLLYENGTLIGYQNVQKQHTNRVKGSAEFHGEDSGKYQAVSFHYAEVHYPNDVIRSKQAMSTDILYVIDSPLSPIITFKETATSFEKRSKALLEAIIEQQLSYSWDDLIEEYNIDRQQYYLIPLNELIDYQKNPLPSFSMEETAVIIGKLWEGLHRYYLSGINTFTDNAYNPIGNSLPLILLHKNGGHLIVLYETGDRTKQQLLQLIPENK</sequence>
<keyword evidence="3" id="KW-1185">Reference proteome</keyword>
<keyword evidence="1" id="KW-0732">Signal</keyword>
<accession>A0A1H3KQB8</accession>
<organism evidence="2 3">
    <name type="scientific">Evansella caseinilytica</name>
    <dbReference type="NCBI Taxonomy" id="1503961"/>
    <lineage>
        <taxon>Bacteria</taxon>
        <taxon>Bacillati</taxon>
        <taxon>Bacillota</taxon>
        <taxon>Bacilli</taxon>
        <taxon>Bacillales</taxon>
        <taxon>Bacillaceae</taxon>
        <taxon>Evansella</taxon>
    </lineage>
</organism>
<protein>
    <recommendedName>
        <fullName evidence="4">Carbonic anhydrase</fullName>
    </recommendedName>
</protein>